<comment type="subcellular location">
    <subcellularLocation>
        <location evidence="1">Cell membrane</location>
        <topology evidence="1">Single-pass membrane protein</topology>
    </subcellularLocation>
    <subcellularLocation>
        <location evidence="7">Cell membrane</location>
        <topology evidence="7">Single-pass type II membrane protein</topology>
    </subcellularLocation>
</comment>
<sequence length="119" mass="12901">MLRRGFRRRALSLTPLVDVIFLLLLFFMLTSTFARFGEIEIGATSGGTGAAPAGDLRFVQLRADDIRLAGRIVTLDELKDQIAGTTTLVSLSDGVEAQTLIDLLGGLRQVPDLTLTVLR</sequence>
<keyword evidence="7" id="KW-0653">Protein transport</keyword>
<gene>
    <name evidence="8" type="ORF">jaqu_07540</name>
</gene>
<proteinExistence type="inferred from homology"/>
<dbReference type="Pfam" id="PF02472">
    <property type="entry name" value="ExbD"/>
    <property type="match status" value="1"/>
</dbReference>
<keyword evidence="4 7" id="KW-0812">Transmembrane</keyword>
<evidence type="ECO:0000313" key="9">
    <source>
        <dbReference type="Proteomes" id="UP000032232"/>
    </source>
</evidence>
<dbReference type="AlphaFoldDB" id="A0A0D1EPH8"/>
<keyword evidence="7" id="KW-0813">Transport</keyword>
<evidence type="ECO:0000313" key="8">
    <source>
        <dbReference type="EMBL" id="KIT17565.1"/>
    </source>
</evidence>
<dbReference type="RefSeq" id="WP_052500757.1">
    <property type="nucleotide sequence ID" value="NZ_FZPF01000002.1"/>
</dbReference>
<dbReference type="EMBL" id="JYFE01000017">
    <property type="protein sequence ID" value="KIT17565.1"/>
    <property type="molecule type" value="Genomic_DNA"/>
</dbReference>
<dbReference type="Proteomes" id="UP000032232">
    <property type="component" value="Unassembled WGS sequence"/>
</dbReference>
<keyword evidence="5" id="KW-1133">Transmembrane helix</keyword>
<keyword evidence="6" id="KW-0472">Membrane</keyword>
<protein>
    <submittedName>
        <fullName evidence="8">Biopolymer transport protein ExbD/TolR</fullName>
    </submittedName>
</protein>
<evidence type="ECO:0000256" key="1">
    <source>
        <dbReference type="ARBA" id="ARBA00004162"/>
    </source>
</evidence>
<evidence type="ECO:0000256" key="6">
    <source>
        <dbReference type="ARBA" id="ARBA00023136"/>
    </source>
</evidence>
<dbReference type="PATRIC" id="fig|935700.4.peg.796"/>
<keyword evidence="3" id="KW-1003">Cell membrane</keyword>
<dbReference type="STRING" id="935700.jaqu_07540"/>
<comment type="similarity">
    <text evidence="2 7">Belongs to the ExbD/TolR family.</text>
</comment>
<dbReference type="GO" id="GO:0022857">
    <property type="term" value="F:transmembrane transporter activity"/>
    <property type="evidence" value="ECO:0007669"/>
    <property type="project" value="InterPro"/>
</dbReference>
<dbReference type="GO" id="GO:0015031">
    <property type="term" value="P:protein transport"/>
    <property type="evidence" value="ECO:0007669"/>
    <property type="project" value="UniProtKB-KW"/>
</dbReference>
<evidence type="ECO:0000256" key="5">
    <source>
        <dbReference type="ARBA" id="ARBA00022989"/>
    </source>
</evidence>
<keyword evidence="9" id="KW-1185">Reference proteome</keyword>
<reference evidence="8 9" key="1">
    <citation type="submission" date="2015-02" db="EMBL/GenBank/DDBJ databases">
        <title>Genome Sequence of Jannaschia aquimarina DSM28248, a member of the Roseobacter clade.</title>
        <authorList>
            <person name="Voget S."/>
            <person name="Daniel R."/>
        </authorList>
    </citation>
    <scope>NUCLEOTIDE SEQUENCE [LARGE SCALE GENOMIC DNA]</scope>
    <source>
        <strain evidence="8 9">GSW-M26</strain>
    </source>
</reference>
<dbReference type="InterPro" id="IPR003400">
    <property type="entry name" value="ExbD"/>
</dbReference>
<evidence type="ECO:0000256" key="7">
    <source>
        <dbReference type="RuleBase" id="RU003879"/>
    </source>
</evidence>
<evidence type="ECO:0000256" key="4">
    <source>
        <dbReference type="ARBA" id="ARBA00022692"/>
    </source>
</evidence>
<organism evidence="8 9">
    <name type="scientific">Jannaschia aquimarina</name>
    <dbReference type="NCBI Taxonomy" id="935700"/>
    <lineage>
        <taxon>Bacteria</taxon>
        <taxon>Pseudomonadati</taxon>
        <taxon>Pseudomonadota</taxon>
        <taxon>Alphaproteobacteria</taxon>
        <taxon>Rhodobacterales</taxon>
        <taxon>Roseobacteraceae</taxon>
        <taxon>Jannaschia</taxon>
    </lineage>
</organism>
<dbReference type="GO" id="GO:0005886">
    <property type="term" value="C:plasma membrane"/>
    <property type="evidence" value="ECO:0007669"/>
    <property type="project" value="UniProtKB-SubCell"/>
</dbReference>
<evidence type="ECO:0000256" key="2">
    <source>
        <dbReference type="ARBA" id="ARBA00005811"/>
    </source>
</evidence>
<comment type="caution">
    <text evidence="8">The sequence shown here is derived from an EMBL/GenBank/DDBJ whole genome shotgun (WGS) entry which is preliminary data.</text>
</comment>
<evidence type="ECO:0000256" key="3">
    <source>
        <dbReference type="ARBA" id="ARBA00022475"/>
    </source>
</evidence>
<name>A0A0D1EPH8_9RHOB</name>
<accession>A0A0D1EPH8</accession>